<reference evidence="2 3" key="1">
    <citation type="journal article" date="2018" name="Genome Biol. Evol.">
        <title>Multiple Roots of Fruiting Body Formation in Amoebozoa.</title>
        <authorList>
            <person name="Hillmann F."/>
            <person name="Forbes G."/>
            <person name="Novohradska S."/>
            <person name="Ferling I."/>
            <person name="Riege K."/>
            <person name="Groth M."/>
            <person name="Westermann M."/>
            <person name="Marz M."/>
            <person name="Spaller T."/>
            <person name="Winckler T."/>
            <person name="Schaap P."/>
            <person name="Glockner G."/>
        </authorList>
    </citation>
    <scope>NUCLEOTIDE SEQUENCE [LARGE SCALE GENOMIC DNA]</scope>
    <source>
        <strain evidence="2 3">Jena</strain>
    </source>
</reference>
<sequence length="67" mass="7455">MQRKNKQGGIKRREAGNSSSLLGSEGLYSGRLRCSVDYLSPMEAVLGGSKWTRTLPSDWTMGILRYC</sequence>
<dbReference type="AlphaFoldDB" id="A0A2P6N971"/>
<evidence type="ECO:0000313" key="3">
    <source>
        <dbReference type="Proteomes" id="UP000241769"/>
    </source>
</evidence>
<name>A0A2P6N971_9EUKA</name>
<organism evidence="2 3">
    <name type="scientific">Planoprotostelium fungivorum</name>
    <dbReference type="NCBI Taxonomy" id="1890364"/>
    <lineage>
        <taxon>Eukaryota</taxon>
        <taxon>Amoebozoa</taxon>
        <taxon>Evosea</taxon>
        <taxon>Variosea</taxon>
        <taxon>Cavosteliida</taxon>
        <taxon>Cavosteliaceae</taxon>
        <taxon>Planoprotostelium</taxon>
    </lineage>
</organism>
<protein>
    <submittedName>
        <fullName evidence="2">Uncharacterized protein</fullName>
    </submittedName>
</protein>
<proteinExistence type="predicted"/>
<comment type="caution">
    <text evidence="2">The sequence shown here is derived from an EMBL/GenBank/DDBJ whole genome shotgun (WGS) entry which is preliminary data.</text>
</comment>
<dbReference type="Proteomes" id="UP000241769">
    <property type="component" value="Unassembled WGS sequence"/>
</dbReference>
<feature type="compositionally biased region" description="Low complexity" evidence="1">
    <location>
        <begin position="16"/>
        <end position="25"/>
    </location>
</feature>
<keyword evidence="3" id="KW-1185">Reference proteome</keyword>
<feature type="region of interest" description="Disordered" evidence="1">
    <location>
        <begin position="1"/>
        <end position="25"/>
    </location>
</feature>
<evidence type="ECO:0000313" key="2">
    <source>
        <dbReference type="EMBL" id="PRP80495.1"/>
    </source>
</evidence>
<dbReference type="InParanoid" id="A0A2P6N971"/>
<evidence type="ECO:0000256" key="1">
    <source>
        <dbReference type="SAM" id="MobiDB-lite"/>
    </source>
</evidence>
<feature type="compositionally biased region" description="Basic residues" evidence="1">
    <location>
        <begin position="1"/>
        <end position="10"/>
    </location>
</feature>
<dbReference type="EMBL" id="MDYQ01000147">
    <property type="protein sequence ID" value="PRP80495.1"/>
    <property type="molecule type" value="Genomic_DNA"/>
</dbReference>
<accession>A0A2P6N971</accession>
<gene>
    <name evidence="2" type="ORF">PROFUN_11717</name>
</gene>